<proteinExistence type="predicted"/>
<dbReference type="EMBL" id="JAUSWP010000002">
    <property type="protein sequence ID" value="MDQ0567767.1"/>
    <property type="molecule type" value="Genomic_DNA"/>
</dbReference>
<gene>
    <name evidence="2" type="ORF">J2Z63_000410</name>
</gene>
<accession>A0ABU0NEZ9</accession>
<reference evidence="2" key="1">
    <citation type="submission" date="2023-07" db="EMBL/GenBank/DDBJ databases">
        <title>Genomic Encyclopedia of Type Strains, Phase IV (KMG-IV): sequencing the most valuable type-strain genomes for metagenomic binning, comparative biology and taxonomic classification.</title>
        <authorList>
            <person name="Goeker M."/>
        </authorList>
    </citation>
    <scope>NUCLEOTIDE SEQUENCE [LARGE SCALE GENOMIC DNA]</scope>
    <source>
        <strain evidence="2">DSM 22019</strain>
    </source>
</reference>
<sequence length="86" mass="9915">MLTLLAEKSPTSVYYWILGIGILVLLLGIFLWVRYRSNSKWSKNDSFEQRNRTSSTVWEFTKKNFPVLVVVMGVIFIVTSISVLVN</sequence>
<feature type="transmembrane region" description="Helical" evidence="1">
    <location>
        <begin position="65"/>
        <end position="85"/>
    </location>
</feature>
<organism evidence="2 3">
    <name type="scientific">Mycoplasma yeatsii</name>
    <dbReference type="NCBI Taxonomy" id="51365"/>
    <lineage>
        <taxon>Bacteria</taxon>
        <taxon>Bacillati</taxon>
        <taxon>Mycoplasmatota</taxon>
        <taxon>Mollicutes</taxon>
        <taxon>Mycoplasmataceae</taxon>
        <taxon>Mycoplasma</taxon>
    </lineage>
</organism>
<keyword evidence="1" id="KW-0472">Membrane</keyword>
<protein>
    <submittedName>
        <fullName evidence="2">Ca2+/Na+ antiporter</fullName>
    </submittedName>
</protein>
<evidence type="ECO:0000313" key="3">
    <source>
        <dbReference type="Proteomes" id="UP001236620"/>
    </source>
</evidence>
<keyword evidence="1" id="KW-1133">Transmembrane helix</keyword>
<keyword evidence="3" id="KW-1185">Reference proteome</keyword>
<comment type="caution">
    <text evidence="2">The sequence shown here is derived from an EMBL/GenBank/DDBJ whole genome shotgun (WGS) entry which is preliminary data.</text>
</comment>
<dbReference type="Proteomes" id="UP001236620">
    <property type="component" value="Unassembled WGS sequence"/>
</dbReference>
<name>A0ABU0NEZ9_9MOLU</name>
<dbReference type="RefSeq" id="WP_307444721.1">
    <property type="nucleotide sequence ID" value="NZ_JAUSWP010000002.1"/>
</dbReference>
<evidence type="ECO:0000313" key="2">
    <source>
        <dbReference type="EMBL" id="MDQ0567767.1"/>
    </source>
</evidence>
<evidence type="ECO:0000256" key="1">
    <source>
        <dbReference type="SAM" id="Phobius"/>
    </source>
</evidence>
<feature type="transmembrane region" description="Helical" evidence="1">
    <location>
        <begin position="13"/>
        <end position="33"/>
    </location>
</feature>
<keyword evidence="1" id="KW-0812">Transmembrane</keyword>